<evidence type="ECO:0000313" key="2">
    <source>
        <dbReference type="EMBL" id="GIL64737.1"/>
    </source>
</evidence>
<evidence type="ECO:0000256" key="1">
    <source>
        <dbReference type="SAM" id="MobiDB-lite"/>
    </source>
</evidence>
<comment type="caution">
    <text evidence="2">The sequence shown here is derived from an EMBL/GenBank/DDBJ whole genome shotgun (WGS) entry which is preliminary data.</text>
</comment>
<organism evidence="2 3">
    <name type="scientific">Volvox africanus</name>
    <dbReference type="NCBI Taxonomy" id="51714"/>
    <lineage>
        <taxon>Eukaryota</taxon>
        <taxon>Viridiplantae</taxon>
        <taxon>Chlorophyta</taxon>
        <taxon>core chlorophytes</taxon>
        <taxon>Chlorophyceae</taxon>
        <taxon>CS clade</taxon>
        <taxon>Chlamydomonadales</taxon>
        <taxon>Volvocaceae</taxon>
        <taxon>Volvox</taxon>
    </lineage>
</organism>
<dbReference type="AlphaFoldDB" id="A0A8J4F8K8"/>
<feature type="region of interest" description="Disordered" evidence="1">
    <location>
        <begin position="275"/>
        <end position="324"/>
    </location>
</feature>
<accession>A0A8J4F8K8</accession>
<keyword evidence="3" id="KW-1185">Reference proteome</keyword>
<name>A0A8J4F8K8_9CHLO</name>
<sequence length="324" mass="35727">MLEEGIFVRVDDPSGIHQCILVRIYRCRGGEVPQRHRSRRFCGNRRSRAAEVAQAVHRRGSLISYRTSTYLLGSGAKGQYYLPYPLTVSMGGFDGPCDAQRQRQLEEQVQTLRAEVFALEAKLGELHVTDISSLRRAYKSLAQHVQALDVETKHLPSLVERATEPSVNSDFVAQQIRVVAAVTAGAYGVARLLRALRVPEAGTITAGLGILGFIYASVRLTAASLQRLGETASRRRRAQAELRGDLCALRERVQVMADLVESGLRLHRLHPAQQAQLHLQEQQQQQQQQQQERQSFSPPGGGGLPTAAQSSTWAATGTEDNGGW</sequence>
<proteinExistence type="predicted"/>
<reference evidence="2" key="1">
    <citation type="journal article" date="2021" name="Proc. Natl. Acad. Sci. U.S.A.">
        <title>Three genomes in the algal genus Volvox reveal the fate of a haploid sex-determining region after a transition to homothallism.</title>
        <authorList>
            <person name="Yamamoto K."/>
            <person name="Hamaji T."/>
            <person name="Kawai-Toyooka H."/>
            <person name="Matsuzaki R."/>
            <person name="Takahashi F."/>
            <person name="Nishimura Y."/>
            <person name="Kawachi M."/>
            <person name="Noguchi H."/>
            <person name="Minakuchi Y."/>
            <person name="Umen J.G."/>
            <person name="Toyoda A."/>
            <person name="Nozaki H."/>
        </authorList>
    </citation>
    <scope>NUCLEOTIDE SEQUENCE</scope>
    <source>
        <strain evidence="2">NIES-3780</strain>
    </source>
</reference>
<feature type="compositionally biased region" description="Polar residues" evidence="1">
    <location>
        <begin position="307"/>
        <end position="324"/>
    </location>
</feature>
<gene>
    <name evidence="2" type="ORF">Vafri_18616</name>
</gene>
<protein>
    <submittedName>
        <fullName evidence="2">Uncharacterized protein</fullName>
    </submittedName>
</protein>
<dbReference type="EMBL" id="BNCO01000069">
    <property type="protein sequence ID" value="GIL64737.1"/>
    <property type="molecule type" value="Genomic_DNA"/>
</dbReference>
<evidence type="ECO:0000313" key="3">
    <source>
        <dbReference type="Proteomes" id="UP000747399"/>
    </source>
</evidence>
<dbReference type="Proteomes" id="UP000747399">
    <property type="component" value="Unassembled WGS sequence"/>
</dbReference>
<feature type="compositionally biased region" description="Low complexity" evidence="1">
    <location>
        <begin position="275"/>
        <end position="294"/>
    </location>
</feature>